<name>A0AAD4J7N2_PERFH</name>
<keyword evidence="2 4" id="KW-0863">Zinc-finger</keyword>
<reference evidence="7 8" key="1">
    <citation type="journal article" date="2021" name="Nat. Commun.">
        <title>Incipient diploidization of the medicinal plant Perilla within 10,000 years.</title>
        <authorList>
            <person name="Zhang Y."/>
            <person name="Shen Q."/>
            <person name="Leng L."/>
            <person name="Zhang D."/>
            <person name="Chen S."/>
            <person name="Shi Y."/>
            <person name="Ning Z."/>
            <person name="Chen S."/>
        </authorList>
    </citation>
    <scope>NUCLEOTIDE SEQUENCE [LARGE SCALE GENOMIC DNA]</scope>
    <source>
        <strain evidence="8">cv. PC099</strain>
    </source>
</reference>
<keyword evidence="1 4" id="KW-0479">Metal-binding</keyword>
<evidence type="ECO:0000256" key="4">
    <source>
        <dbReference type="PROSITE-ProRule" id="PRU00723"/>
    </source>
</evidence>
<dbReference type="InterPro" id="IPR000571">
    <property type="entry name" value="Znf_CCCH"/>
</dbReference>
<proteinExistence type="predicted"/>
<evidence type="ECO:0000256" key="1">
    <source>
        <dbReference type="ARBA" id="ARBA00022723"/>
    </source>
</evidence>
<feature type="compositionally biased region" description="Low complexity" evidence="5">
    <location>
        <begin position="203"/>
        <end position="218"/>
    </location>
</feature>
<dbReference type="PROSITE" id="PS50103">
    <property type="entry name" value="ZF_C3H1"/>
    <property type="match status" value="1"/>
</dbReference>
<organism evidence="7 8">
    <name type="scientific">Perilla frutescens var. hirtella</name>
    <name type="common">Perilla citriodora</name>
    <name type="synonym">Perilla setoyensis</name>
    <dbReference type="NCBI Taxonomy" id="608512"/>
    <lineage>
        <taxon>Eukaryota</taxon>
        <taxon>Viridiplantae</taxon>
        <taxon>Streptophyta</taxon>
        <taxon>Embryophyta</taxon>
        <taxon>Tracheophyta</taxon>
        <taxon>Spermatophyta</taxon>
        <taxon>Magnoliopsida</taxon>
        <taxon>eudicotyledons</taxon>
        <taxon>Gunneridae</taxon>
        <taxon>Pentapetalae</taxon>
        <taxon>asterids</taxon>
        <taxon>lamiids</taxon>
        <taxon>Lamiales</taxon>
        <taxon>Lamiaceae</taxon>
        <taxon>Nepetoideae</taxon>
        <taxon>Elsholtzieae</taxon>
        <taxon>Perilla</taxon>
    </lineage>
</organism>
<dbReference type="InterPro" id="IPR045234">
    <property type="entry name" value="Unkempt-like"/>
</dbReference>
<evidence type="ECO:0000313" key="7">
    <source>
        <dbReference type="EMBL" id="KAH6828733.1"/>
    </source>
</evidence>
<feature type="zinc finger region" description="C3H1-type" evidence="4">
    <location>
        <begin position="52"/>
        <end position="79"/>
    </location>
</feature>
<gene>
    <name evidence="7" type="ORF">C2S53_018610</name>
</gene>
<evidence type="ECO:0000313" key="8">
    <source>
        <dbReference type="Proteomes" id="UP001190926"/>
    </source>
</evidence>
<dbReference type="AlphaFoldDB" id="A0AAD4J7N2"/>
<evidence type="ECO:0000256" key="2">
    <source>
        <dbReference type="ARBA" id="ARBA00022771"/>
    </source>
</evidence>
<evidence type="ECO:0000259" key="6">
    <source>
        <dbReference type="PROSITE" id="PS50103"/>
    </source>
</evidence>
<dbReference type="PANTHER" id="PTHR14493:SF50">
    <property type="entry name" value="RING FINGER PROTEIN UNKEMPT"/>
    <property type="match status" value="1"/>
</dbReference>
<dbReference type="PANTHER" id="PTHR14493">
    <property type="entry name" value="UNKEMPT FAMILY MEMBER"/>
    <property type="match status" value="1"/>
</dbReference>
<evidence type="ECO:0000256" key="5">
    <source>
        <dbReference type="SAM" id="MobiDB-lite"/>
    </source>
</evidence>
<protein>
    <recommendedName>
        <fullName evidence="6">C3H1-type domain-containing protein</fullName>
    </recommendedName>
</protein>
<dbReference type="EMBL" id="SDAM02000121">
    <property type="protein sequence ID" value="KAH6828733.1"/>
    <property type="molecule type" value="Genomic_DNA"/>
</dbReference>
<feature type="domain" description="C3H1-type" evidence="6">
    <location>
        <begin position="52"/>
        <end position="79"/>
    </location>
</feature>
<keyword evidence="3 4" id="KW-0862">Zinc</keyword>
<sequence length="254" mass="28853">MEELNDIDQSSARFMINHYKVDKCSHTHKRGKYCPYIHDGETSQRRDLNKHYYSCKTCPDFNKGACLNGDRCPNAHGQLEVCLHPDIFRTRKCDYGANCKMKLKSVCFFAQSEEEDRSSLVEQKQQHLILNINEARLGSSSVHGSSSGVQNINEEANMSAAAFNNENDEPVVKGVDQINSNKLKMPFEDSERMPQPRFPPIGPQTAANINNQPQQQQPHDQSVLALFELDFSRAVADLYRSPMHPPCRMPPRSL</sequence>
<keyword evidence="8" id="KW-1185">Reference proteome</keyword>
<dbReference type="Proteomes" id="UP001190926">
    <property type="component" value="Unassembled WGS sequence"/>
</dbReference>
<dbReference type="GO" id="GO:0008270">
    <property type="term" value="F:zinc ion binding"/>
    <property type="evidence" value="ECO:0007669"/>
    <property type="project" value="UniProtKB-KW"/>
</dbReference>
<comment type="caution">
    <text evidence="7">The sequence shown here is derived from an EMBL/GenBank/DDBJ whole genome shotgun (WGS) entry which is preliminary data.</text>
</comment>
<evidence type="ECO:0000256" key="3">
    <source>
        <dbReference type="ARBA" id="ARBA00022833"/>
    </source>
</evidence>
<accession>A0AAD4J7N2</accession>
<feature type="region of interest" description="Disordered" evidence="5">
    <location>
        <begin position="200"/>
        <end position="220"/>
    </location>
</feature>